<evidence type="ECO:0000256" key="12">
    <source>
        <dbReference type="PROSITE-ProRule" id="PRU01211"/>
    </source>
</evidence>
<evidence type="ECO:0000256" key="13">
    <source>
        <dbReference type="RuleBase" id="RU361183"/>
    </source>
</evidence>
<keyword evidence="8 12" id="KW-0862">Zinc</keyword>
<evidence type="ECO:0000256" key="2">
    <source>
        <dbReference type="ARBA" id="ARBA00004613"/>
    </source>
</evidence>
<keyword evidence="5 12" id="KW-0479">Metal-binding</keyword>
<comment type="caution">
    <text evidence="12">Lacks conserved residue(s) required for the propagation of feature annotation.</text>
</comment>
<reference evidence="15" key="1">
    <citation type="submission" date="2007-07" db="EMBL/GenBank/DDBJ databases">
        <title>PCAP assembly of the Caenorhabditis remanei genome.</title>
        <authorList>
            <consortium name="The Caenorhabditis remanei Sequencing Consortium"/>
            <person name="Wilson R.K."/>
        </authorList>
    </citation>
    <scope>NUCLEOTIDE SEQUENCE [LARGE SCALE GENOMIC DNA]</scope>
    <source>
        <strain evidence="15">PB4641</strain>
    </source>
</reference>
<keyword evidence="4 12" id="KW-0645">Protease</keyword>
<feature type="active site" evidence="12">
    <location>
        <position position="171"/>
    </location>
</feature>
<dbReference type="GO" id="GO:0004222">
    <property type="term" value="F:metalloendopeptidase activity"/>
    <property type="evidence" value="ECO:0007669"/>
    <property type="project" value="UniProtKB-UniRule"/>
</dbReference>
<dbReference type="eggNOG" id="KOG3714">
    <property type="taxonomic scope" value="Eukaryota"/>
</dbReference>
<keyword evidence="7 12" id="KW-0378">Hydrolase</keyword>
<dbReference type="AlphaFoldDB" id="E3NCZ9"/>
<dbReference type="InterPro" id="IPR024079">
    <property type="entry name" value="MetalloPept_cat_dom_sf"/>
</dbReference>
<dbReference type="PRINTS" id="PR00480">
    <property type="entry name" value="ASTACIN"/>
</dbReference>
<gene>
    <name evidence="15" type="primary">Cre-nas-3</name>
    <name evidence="15" type="ORF">CRE_23719</name>
</gene>
<keyword evidence="11" id="KW-1015">Disulfide bond</keyword>
<dbReference type="Pfam" id="PF01400">
    <property type="entry name" value="Astacin"/>
    <property type="match status" value="1"/>
</dbReference>
<evidence type="ECO:0000313" key="15">
    <source>
        <dbReference type="EMBL" id="EFO93424.1"/>
    </source>
</evidence>
<proteinExistence type="predicted"/>
<organism evidence="16">
    <name type="scientific">Caenorhabditis remanei</name>
    <name type="common">Caenorhabditis vulgaris</name>
    <dbReference type="NCBI Taxonomy" id="31234"/>
    <lineage>
        <taxon>Eukaryota</taxon>
        <taxon>Metazoa</taxon>
        <taxon>Ecdysozoa</taxon>
        <taxon>Nematoda</taxon>
        <taxon>Chromadorea</taxon>
        <taxon>Rhabditida</taxon>
        <taxon>Rhabditina</taxon>
        <taxon>Rhabditomorpha</taxon>
        <taxon>Rhabditoidea</taxon>
        <taxon>Rhabditidae</taxon>
        <taxon>Peloderinae</taxon>
        <taxon>Caenorhabditis</taxon>
    </lineage>
</organism>
<protein>
    <recommendedName>
        <fullName evidence="13">Metalloendopeptidase</fullName>
        <ecNumber evidence="13">3.4.24.-</ecNumber>
    </recommendedName>
</protein>
<comment type="cofactor">
    <cofactor evidence="12 13">
        <name>Zn(2+)</name>
        <dbReference type="ChEBI" id="CHEBI:29105"/>
    </cofactor>
    <text evidence="12 13">Binds 1 zinc ion per subunit.</text>
</comment>
<dbReference type="GO" id="GO:0005576">
    <property type="term" value="C:extracellular region"/>
    <property type="evidence" value="ECO:0007669"/>
    <property type="project" value="UniProtKB-SubCell"/>
</dbReference>
<evidence type="ECO:0000256" key="7">
    <source>
        <dbReference type="ARBA" id="ARBA00022801"/>
    </source>
</evidence>
<dbReference type="GO" id="GO:0008270">
    <property type="term" value="F:zinc ion binding"/>
    <property type="evidence" value="ECO:0007669"/>
    <property type="project" value="UniProtKB-UniRule"/>
</dbReference>
<dbReference type="InterPro" id="IPR001506">
    <property type="entry name" value="Peptidase_M12A"/>
</dbReference>
<evidence type="ECO:0000256" key="3">
    <source>
        <dbReference type="ARBA" id="ARBA00022525"/>
    </source>
</evidence>
<dbReference type="GO" id="GO:0006508">
    <property type="term" value="P:proteolysis"/>
    <property type="evidence" value="ECO:0007669"/>
    <property type="project" value="UniProtKB-KW"/>
</dbReference>
<comment type="subcellular location">
    <subcellularLocation>
        <location evidence="2">Secreted</location>
    </subcellularLocation>
</comment>
<evidence type="ECO:0000256" key="10">
    <source>
        <dbReference type="ARBA" id="ARBA00023145"/>
    </source>
</evidence>
<dbReference type="FunCoup" id="E3NCZ9">
    <property type="interactions" value="60"/>
</dbReference>
<evidence type="ECO:0000313" key="16">
    <source>
        <dbReference type="Proteomes" id="UP000008281"/>
    </source>
</evidence>
<dbReference type="Gene3D" id="3.40.390.10">
    <property type="entry name" value="Collagenase (Catalytic Domain)"/>
    <property type="match status" value="1"/>
</dbReference>
<dbReference type="InParanoid" id="E3NCZ9"/>
<keyword evidence="3" id="KW-0964">Secreted</keyword>
<comment type="function">
    <text evidence="1">Metalloprotease.</text>
</comment>
<dbReference type="MEROPS" id="M12.A16"/>
<evidence type="ECO:0000259" key="14">
    <source>
        <dbReference type="PROSITE" id="PS51864"/>
    </source>
</evidence>
<dbReference type="SMART" id="SM00235">
    <property type="entry name" value="ZnMc"/>
    <property type="match status" value="1"/>
</dbReference>
<dbReference type="OMA" id="YQLERCF"/>
<feature type="binding site" evidence="12">
    <location>
        <position position="180"/>
    </location>
    <ligand>
        <name>Zn(2+)</name>
        <dbReference type="ChEBI" id="CHEBI:29105"/>
        <note>catalytic</note>
    </ligand>
</feature>
<accession>E3NCZ9</accession>
<feature type="chain" id="PRO_5005127883" description="Metalloendopeptidase" evidence="13">
    <location>
        <begin position="23"/>
        <end position="309"/>
    </location>
</feature>
<dbReference type="PANTHER" id="PTHR10127">
    <property type="entry name" value="DISCOIDIN, CUB, EGF, LAMININ , AND ZINC METALLOPROTEASE DOMAIN CONTAINING"/>
    <property type="match status" value="1"/>
</dbReference>
<keyword evidence="9 12" id="KW-0482">Metalloprotease</keyword>
<dbReference type="InterPro" id="IPR006026">
    <property type="entry name" value="Peptidase_Metallo"/>
</dbReference>
<sequence length="309" mass="36196">MYRSILLLTLFAALVLANVAEPEKDDQVAVKIPTKRSVSEPPKDDDVAVKIPMRKKRGIAIHPWQWESHLWPNAEVPYDIASHYTASERSVILSAMEAFKDVTCIRFRPRRSTDRNYLQINKYYKLERCFSYIGRQTSRWLFGTPAGNVETRMKLDPSCLLYNGRGTVMHELMHILGFYHEHQRDDRDRRIGGSAFHYNFKIYQRAKSYYMGGYDANSIMHYNFQNVPWQKRDNFSASDIRNINTLYKCNNRVVSRLAPTSTISTTTTTVSDKVVKLEKKNLFRSKAPRFELYEKKAIESNSLFRRRRS</sequence>
<keyword evidence="16" id="KW-1185">Reference proteome</keyword>
<dbReference type="PROSITE" id="PS51864">
    <property type="entry name" value="ASTACIN"/>
    <property type="match status" value="1"/>
</dbReference>
<evidence type="ECO:0000256" key="1">
    <source>
        <dbReference type="ARBA" id="ARBA00002657"/>
    </source>
</evidence>
<dbReference type="SUPFAM" id="SSF55486">
    <property type="entry name" value="Metalloproteases ('zincins'), catalytic domain"/>
    <property type="match status" value="1"/>
</dbReference>
<keyword evidence="6 13" id="KW-0732">Signal</keyword>
<evidence type="ECO:0000256" key="11">
    <source>
        <dbReference type="ARBA" id="ARBA00023157"/>
    </source>
</evidence>
<dbReference type="STRING" id="31234.E3NCZ9"/>
<evidence type="ECO:0000256" key="9">
    <source>
        <dbReference type="ARBA" id="ARBA00023049"/>
    </source>
</evidence>
<dbReference type="OrthoDB" id="291007at2759"/>
<name>E3NCZ9_CAERE</name>
<feature type="binding site" evidence="12">
    <location>
        <position position="174"/>
    </location>
    <ligand>
        <name>Zn(2+)</name>
        <dbReference type="ChEBI" id="CHEBI:29105"/>
        <note>catalytic</note>
    </ligand>
</feature>
<dbReference type="PANTHER" id="PTHR10127:SF795">
    <property type="entry name" value="METALLOENDOPEPTIDASE-RELATED"/>
    <property type="match status" value="1"/>
</dbReference>
<dbReference type="Proteomes" id="UP000008281">
    <property type="component" value="Unassembled WGS sequence"/>
</dbReference>
<feature type="domain" description="Peptidase M12A" evidence="14">
    <location>
        <begin position="57"/>
        <end position="250"/>
    </location>
</feature>
<feature type="binding site" evidence="12">
    <location>
        <position position="170"/>
    </location>
    <ligand>
        <name>Zn(2+)</name>
        <dbReference type="ChEBI" id="CHEBI:29105"/>
        <note>catalytic</note>
    </ligand>
</feature>
<evidence type="ECO:0000256" key="4">
    <source>
        <dbReference type="ARBA" id="ARBA00022670"/>
    </source>
</evidence>
<evidence type="ECO:0000256" key="5">
    <source>
        <dbReference type="ARBA" id="ARBA00022723"/>
    </source>
</evidence>
<dbReference type="EC" id="3.4.24.-" evidence="13"/>
<dbReference type="FunFam" id="3.40.390.10:FF:000078">
    <property type="entry name" value="Metalloendopeptidase"/>
    <property type="match status" value="1"/>
</dbReference>
<evidence type="ECO:0000256" key="8">
    <source>
        <dbReference type="ARBA" id="ARBA00022833"/>
    </source>
</evidence>
<evidence type="ECO:0000256" key="6">
    <source>
        <dbReference type="ARBA" id="ARBA00022729"/>
    </source>
</evidence>
<keyword evidence="10" id="KW-0865">Zymogen</keyword>
<dbReference type="EMBL" id="DS268604">
    <property type="protein sequence ID" value="EFO93424.1"/>
    <property type="molecule type" value="Genomic_DNA"/>
</dbReference>
<dbReference type="HOGENOM" id="CLU_998309_0_0_1"/>
<feature type="signal peptide" evidence="13">
    <location>
        <begin position="1"/>
        <end position="22"/>
    </location>
</feature>